<keyword evidence="5" id="KW-1185">Reference proteome</keyword>
<dbReference type="Proteomes" id="UP000077671">
    <property type="component" value="Unassembled WGS sequence"/>
</dbReference>
<reference evidence="3" key="1">
    <citation type="submission" date="2016-04" db="EMBL/GenBank/DDBJ databases">
        <authorList>
            <person name="Nguyen H.D."/>
            <person name="Kesanakurti P."/>
            <person name="Cullis J."/>
            <person name="Levesque C.A."/>
            <person name="Hambleton S."/>
        </authorList>
    </citation>
    <scope>NUCLEOTIDE SEQUENCE</scope>
    <source>
        <strain evidence="3">DAOMC 238032</strain>
    </source>
</reference>
<evidence type="ECO:0000256" key="1">
    <source>
        <dbReference type="SAM" id="MobiDB-lite"/>
    </source>
</evidence>
<feature type="compositionally biased region" description="Low complexity" evidence="1">
    <location>
        <begin position="56"/>
        <end position="79"/>
    </location>
</feature>
<evidence type="ECO:0000313" key="3">
    <source>
        <dbReference type="EMBL" id="KAE8245707.1"/>
    </source>
</evidence>
<name>A0A8T8SRR3_9BASI</name>
<proteinExistence type="predicted"/>
<accession>A0A8T8SRR3</accession>
<evidence type="ECO:0000313" key="4">
    <source>
        <dbReference type="Proteomes" id="UP000077671"/>
    </source>
</evidence>
<dbReference type="EMBL" id="CAJHJG010001731">
    <property type="protein sequence ID" value="CAD6914228.1"/>
    <property type="molecule type" value="Genomic_DNA"/>
</dbReference>
<dbReference type="EMBL" id="LWDD02001764">
    <property type="protein sequence ID" value="KAE8245707.1"/>
    <property type="molecule type" value="Genomic_DNA"/>
</dbReference>
<evidence type="ECO:0000313" key="2">
    <source>
        <dbReference type="EMBL" id="CAD6914228.1"/>
    </source>
</evidence>
<feature type="region of interest" description="Disordered" evidence="1">
    <location>
        <begin position="34"/>
        <end position="95"/>
    </location>
</feature>
<dbReference type="AlphaFoldDB" id="A0A8T8SRR3"/>
<comment type="caution">
    <text evidence="3">The sequence shown here is derived from an EMBL/GenBank/DDBJ whole genome shotgun (WGS) entry which is preliminary data.</text>
</comment>
<evidence type="ECO:0000313" key="5">
    <source>
        <dbReference type="Proteomes" id="UP000836402"/>
    </source>
</evidence>
<gene>
    <name evidence="3" type="ORF">A4X03_0g7445</name>
    <name evidence="2" type="ORF">JKIAZH3_G5428</name>
</gene>
<sequence length="128" mass="13887">MIYAGIFHSTSWIKTFLLCQVKFSSSPPHLTCSAAQDFPGRGRRRRQDSNHRLLDGRPLFSSPGLSSSSRSALSGSPSSTFLAGRPPHHLSLPRPPAAASPFSALVPAPHIPRIVDTVGASFWRAWLV</sequence>
<protein>
    <submittedName>
        <fullName evidence="3">Uncharacterized protein</fullName>
    </submittedName>
</protein>
<reference evidence="2" key="3">
    <citation type="submission" date="2020-10" db="EMBL/GenBank/DDBJ databases">
        <authorList>
            <person name="Sedaghatjoo S."/>
        </authorList>
    </citation>
    <scope>NUCLEOTIDE SEQUENCE</scope>
    <source>
        <strain evidence="2">AZH3</strain>
    </source>
</reference>
<reference evidence="3" key="2">
    <citation type="journal article" date="2019" name="IMA Fungus">
        <title>Genome sequencing and comparison of five Tilletia species to identify candidate genes for the detection of regulated species infecting wheat.</title>
        <authorList>
            <person name="Nguyen H.D.T."/>
            <person name="Sultana T."/>
            <person name="Kesanakurti P."/>
            <person name="Hambleton S."/>
        </authorList>
    </citation>
    <scope>NUCLEOTIDE SEQUENCE</scope>
    <source>
        <strain evidence="3">DAOMC 238032</strain>
    </source>
</reference>
<organism evidence="3 4">
    <name type="scientific">Tilletia caries</name>
    <name type="common">wheat bunt fungus</name>
    <dbReference type="NCBI Taxonomy" id="13290"/>
    <lineage>
        <taxon>Eukaryota</taxon>
        <taxon>Fungi</taxon>
        <taxon>Dikarya</taxon>
        <taxon>Basidiomycota</taxon>
        <taxon>Ustilaginomycotina</taxon>
        <taxon>Exobasidiomycetes</taxon>
        <taxon>Tilletiales</taxon>
        <taxon>Tilletiaceae</taxon>
        <taxon>Tilletia</taxon>
    </lineage>
</organism>
<dbReference type="Proteomes" id="UP000836402">
    <property type="component" value="Unassembled WGS sequence"/>
</dbReference>